<dbReference type="Gene3D" id="3.10.290.30">
    <property type="entry name" value="MM3350-like"/>
    <property type="match status" value="1"/>
</dbReference>
<evidence type="ECO:0000313" key="4">
    <source>
        <dbReference type="Proteomes" id="UP000656042"/>
    </source>
</evidence>
<dbReference type="RefSeq" id="WP_189083226.1">
    <property type="nucleotide sequence ID" value="NZ_BMMX01000136.1"/>
</dbReference>
<evidence type="ECO:0000313" key="3">
    <source>
        <dbReference type="EMBL" id="GGL21600.1"/>
    </source>
</evidence>
<dbReference type="Proteomes" id="UP000656042">
    <property type="component" value="Unassembled WGS sequence"/>
</dbReference>
<evidence type="ECO:0000256" key="1">
    <source>
        <dbReference type="SAM" id="MobiDB-lite"/>
    </source>
</evidence>
<evidence type="ECO:0000259" key="2">
    <source>
        <dbReference type="Pfam" id="PF07929"/>
    </source>
</evidence>
<keyword evidence="4" id="KW-1185">Reference proteome</keyword>
<sequence length="182" mass="20187">MARTSLTIRIELVSGRGADFWPRPGRDFAAARSHTFDQLATAIDLAFARWDLAHMHSFTLADGTPVTPLDLWDGDAPEGSIDSEATRLSRLAAGEQFAYLFDFGDDWTHLCTVAEHRIDPEDTLGAVPPEPTPFYGLGDLPDQYQRRWPGDDGDSAPPKRPRNPMAGLPPLLPWWGPRDHGK</sequence>
<reference evidence="3" key="1">
    <citation type="journal article" date="2014" name="Int. J. Syst. Evol. Microbiol.">
        <title>Complete genome sequence of Corynebacterium casei LMG S-19264T (=DSM 44701T), isolated from a smear-ripened cheese.</title>
        <authorList>
            <consortium name="US DOE Joint Genome Institute (JGI-PGF)"/>
            <person name="Walter F."/>
            <person name="Albersmeier A."/>
            <person name="Kalinowski J."/>
            <person name="Ruckert C."/>
        </authorList>
    </citation>
    <scope>NUCLEOTIDE SEQUENCE</scope>
    <source>
        <strain evidence="3">CGMCC 4.7299</strain>
    </source>
</reference>
<dbReference type="EMBL" id="BMMX01000136">
    <property type="protein sequence ID" value="GGL21600.1"/>
    <property type="molecule type" value="Genomic_DNA"/>
</dbReference>
<dbReference type="AlphaFoldDB" id="A0A8J3C6V8"/>
<gene>
    <name evidence="3" type="ORF">GCM10012284_65220</name>
</gene>
<dbReference type="InterPro" id="IPR012912">
    <property type="entry name" value="Plasmid_pRiA4b_Orf3-like"/>
</dbReference>
<organism evidence="3 4">
    <name type="scientific">Mangrovihabitans endophyticus</name>
    <dbReference type="NCBI Taxonomy" id="1751298"/>
    <lineage>
        <taxon>Bacteria</taxon>
        <taxon>Bacillati</taxon>
        <taxon>Actinomycetota</taxon>
        <taxon>Actinomycetes</taxon>
        <taxon>Micromonosporales</taxon>
        <taxon>Micromonosporaceae</taxon>
        <taxon>Mangrovihabitans</taxon>
    </lineage>
</organism>
<proteinExistence type="predicted"/>
<dbReference type="InterPro" id="IPR024047">
    <property type="entry name" value="MM3350-like_sf"/>
</dbReference>
<dbReference type="SUPFAM" id="SSF159941">
    <property type="entry name" value="MM3350-like"/>
    <property type="match status" value="1"/>
</dbReference>
<feature type="region of interest" description="Disordered" evidence="1">
    <location>
        <begin position="121"/>
        <end position="182"/>
    </location>
</feature>
<dbReference type="Pfam" id="PF07929">
    <property type="entry name" value="PRiA4_ORF3"/>
    <property type="match status" value="1"/>
</dbReference>
<name>A0A8J3C6V8_9ACTN</name>
<accession>A0A8J3C6V8</accession>
<comment type="caution">
    <text evidence="3">The sequence shown here is derived from an EMBL/GenBank/DDBJ whole genome shotgun (WGS) entry which is preliminary data.</text>
</comment>
<feature type="domain" description="Plasmid pRiA4b Orf3-like" evidence="2">
    <location>
        <begin position="26"/>
        <end position="117"/>
    </location>
</feature>
<reference evidence="3" key="2">
    <citation type="submission" date="2020-09" db="EMBL/GenBank/DDBJ databases">
        <authorList>
            <person name="Sun Q."/>
            <person name="Zhou Y."/>
        </authorList>
    </citation>
    <scope>NUCLEOTIDE SEQUENCE</scope>
    <source>
        <strain evidence="3">CGMCC 4.7299</strain>
    </source>
</reference>
<protein>
    <recommendedName>
        <fullName evidence="2">Plasmid pRiA4b Orf3-like domain-containing protein</fullName>
    </recommendedName>
</protein>